<feature type="transmembrane region" description="Helical" evidence="1">
    <location>
        <begin position="119"/>
        <end position="139"/>
    </location>
</feature>
<name>A0A369AWV9_9FIRM</name>
<dbReference type="RefSeq" id="WP_114298785.1">
    <property type="nucleotide sequence ID" value="NZ_QPJT01000020.1"/>
</dbReference>
<feature type="transmembrane region" description="Helical" evidence="1">
    <location>
        <begin position="145"/>
        <end position="169"/>
    </location>
</feature>
<dbReference type="EMBL" id="QPJT01000020">
    <property type="protein sequence ID" value="RCX12716.1"/>
    <property type="molecule type" value="Genomic_DNA"/>
</dbReference>
<evidence type="ECO:0000256" key="1">
    <source>
        <dbReference type="SAM" id="Phobius"/>
    </source>
</evidence>
<feature type="transmembrane region" description="Helical" evidence="1">
    <location>
        <begin position="30"/>
        <end position="51"/>
    </location>
</feature>
<feature type="transmembrane region" description="Helical" evidence="1">
    <location>
        <begin position="71"/>
        <end position="98"/>
    </location>
</feature>
<protein>
    <recommendedName>
        <fullName evidence="4">Glycerophosphoryl diester phosphodiesterase family protein</fullName>
    </recommendedName>
</protein>
<evidence type="ECO:0000313" key="2">
    <source>
        <dbReference type="EMBL" id="RCX12716.1"/>
    </source>
</evidence>
<keyword evidence="1" id="KW-1133">Transmembrane helix</keyword>
<dbReference type="AlphaFoldDB" id="A0A369AWV9"/>
<organism evidence="2 3">
    <name type="scientific">Anaerobacterium chartisolvens</name>
    <dbReference type="NCBI Taxonomy" id="1297424"/>
    <lineage>
        <taxon>Bacteria</taxon>
        <taxon>Bacillati</taxon>
        <taxon>Bacillota</taxon>
        <taxon>Clostridia</taxon>
        <taxon>Eubacteriales</taxon>
        <taxon>Oscillospiraceae</taxon>
        <taxon>Anaerobacterium</taxon>
    </lineage>
</organism>
<evidence type="ECO:0008006" key="4">
    <source>
        <dbReference type="Google" id="ProtNLM"/>
    </source>
</evidence>
<dbReference type="OrthoDB" id="10020393at2"/>
<keyword evidence="3" id="KW-1185">Reference proteome</keyword>
<dbReference type="Proteomes" id="UP000253034">
    <property type="component" value="Unassembled WGS sequence"/>
</dbReference>
<reference evidence="2 3" key="1">
    <citation type="submission" date="2018-07" db="EMBL/GenBank/DDBJ databases">
        <title>Genomic Encyclopedia of Type Strains, Phase IV (KMG-IV): sequencing the most valuable type-strain genomes for metagenomic binning, comparative biology and taxonomic classification.</title>
        <authorList>
            <person name="Goeker M."/>
        </authorList>
    </citation>
    <scope>NUCLEOTIDE SEQUENCE [LARGE SCALE GENOMIC DNA]</scope>
    <source>
        <strain evidence="2 3">DSM 27016</strain>
    </source>
</reference>
<accession>A0A369AWV9</accession>
<comment type="caution">
    <text evidence="2">The sequence shown here is derived from an EMBL/GenBank/DDBJ whole genome shotgun (WGS) entry which is preliminary data.</text>
</comment>
<proteinExistence type="predicted"/>
<keyword evidence="1" id="KW-0812">Transmembrane</keyword>
<keyword evidence="1" id="KW-0472">Membrane</keyword>
<gene>
    <name evidence="2" type="ORF">DFR58_12015</name>
</gene>
<sequence>MNSNNNPKMLRSIGSYISESFRFYNLKSEYTAPLAFVLILAVYFFGSYLFAPDMQNIDIIDTQGLIKLGGVLSHVLIVSFFSNIVINVIASIYLAAYIGELKGGACPVSKIPGINVRNIVRIFIAHIIIYGIIPIAAYLMKSESLMMIVSIGFSLMVIPFVIVYIIVFFNNCFILDGNKGVIASFKRSAALSKGHRLEILSVVLIFKFMTSILLFFASSFFATSASGLVQNFVVSFASGLFALMEMRIIALMYFDLQYGRRNTGTSPSAHG</sequence>
<feature type="transmembrane region" description="Helical" evidence="1">
    <location>
        <begin position="233"/>
        <end position="254"/>
    </location>
</feature>
<evidence type="ECO:0000313" key="3">
    <source>
        <dbReference type="Proteomes" id="UP000253034"/>
    </source>
</evidence>
<feature type="transmembrane region" description="Helical" evidence="1">
    <location>
        <begin position="197"/>
        <end position="221"/>
    </location>
</feature>